<gene>
    <name evidence="2" type="ORF">H8S76_02110</name>
</gene>
<dbReference type="Pfam" id="PF18813">
    <property type="entry name" value="PBECR4"/>
    <property type="match status" value="1"/>
</dbReference>
<accession>A0ABR7F737</accession>
<dbReference type="RefSeq" id="WP_054350614.1">
    <property type="nucleotide sequence ID" value="NZ_JACOOU010000001.1"/>
</dbReference>
<dbReference type="InterPro" id="IPR041420">
    <property type="entry name" value="PBECR4"/>
</dbReference>
<keyword evidence="3" id="KW-1185">Reference proteome</keyword>
<feature type="domain" description="Phage-Barnase-EndoU-ColicinE5/D-RelE like nuclease 4" evidence="1">
    <location>
        <begin position="5"/>
        <end position="132"/>
    </location>
</feature>
<dbReference type="Proteomes" id="UP000654573">
    <property type="component" value="Unassembled WGS sequence"/>
</dbReference>
<proteinExistence type="predicted"/>
<organism evidence="2 3">
    <name type="scientific">Blautia celeris</name>
    <dbReference type="NCBI Taxonomy" id="2763026"/>
    <lineage>
        <taxon>Bacteria</taxon>
        <taxon>Bacillati</taxon>
        <taxon>Bacillota</taxon>
        <taxon>Clostridia</taxon>
        <taxon>Lachnospirales</taxon>
        <taxon>Lachnospiraceae</taxon>
        <taxon>Blautia</taxon>
    </lineage>
</organism>
<protein>
    <recommendedName>
        <fullName evidence="1">Phage-Barnase-EndoU-ColicinE5/D-RelE like nuclease 4 domain-containing protein</fullName>
    </recommendedName>
</protein>
<comment type="caution">
    <text evidence="2">The sequence shown here is derived from an EMBL/GenBank/DDBJ whole genome shotgun (WGS) entry which is preliminary data.</text>
</comment>
<evidence type="ECO:0000313" key="3">
    <source>
        <dbReference type="Proteomes" id="UP000654573"/>
    </source>
</evidence>
<evidence type="ECO:0000313" key="2">
    <source>
        <dbReference type="EMBL" id="MBC5671029.1"/>
    </source>
</evidence>
<dbReference type="EMBL" id="JACOOU010000001">
    <property type="protein sequence ID" value="MBC5671029.1"/>
    <property type="molecule type" value="Genomic_DNA"/>
</dbReference>
<evidence type="ECO:0000259" key="1">
    <source>
        <dbReference type="Pfam" id="PF18813"/>
    </source>
</evidence>
<name>A0ABR7F737_9FIRM</name>
<sequence length="252" mass="29482">MNITDIQRCARYYQKNYLETFYIVSTYHGKSFILIGEKENFPHLMGISKSTYRSNGYRSPNTLYRDIIGGHAISTRIIPNNISSTSKMYRKVENFEHSTDIFWNNRGPLAINYNDTLSSKRLSNVDILLSDFNSGYMLGWICNKSIPVNAEIHLTKYCISSWMDESTGTQQKKEKYMPSQDIDLIRHVFAFDKNSDLIRQKEYKYSTKDKKEILKIIERNNSNLLVDKNNERFYKSIAQDEGIHCKINGVQY</sequence>
<reference evidence="2 3" key="1">
    <citation type="submission" date="2020-08" db="EMBL/GenBank/DDBJ databases">
        <title>Genome public.</title>
        <authorList>
            <person name="Liu C."/>
            <person name="Sun Q."/>
        </authorList>
    </citation>
    <scope>NUCLEOTIDE SEQUENCE [LARGE SCALE GENOMIC DNA]</scope>
    <source>
        <strain evidence="2 3">NSJ-34</strain>
    </source>
</reference>